<keyword evidence="3" id="KW-0813">Transport</keyword>
<dbReference type="InterPro" id="IPR051010">
    <property type="entry name" value="BCAA_transport"/>
</dbReference>
<dbReference type="RefSeq" id="WP_386803454.1">
    <property type="nucleotide sequence ID" value="NZ_JBHTMU010000016.1"/>
</dbReference>
<dbReference type="InterPro" id="IPR006311">
    <property type="entry name" value="TAT_signal"/>
</dbReference>
<dbReference type="PROSITE" id="PS51318">
    <property type="entry name" value="TAT"/>
    <property type="match status" value="1"/>
</dbReference>
<name>A0ABW3ZIV0_9RHOB</name>
<reference evidence="6" key="1">
    <citation type="journal article" date="2019" name="Int. J. Syst. Evol. Microbiol.">
        <title>The Global Catalogue of Microorganisms (GCM) 10K type strain sequencing project: providing services to taxonomists for standard genome sequencing and annotation.</title>
        <authorList>
            <consortium name="The Broad Institute Genomics Platform"/>
            <consortium name="The Broad Institute Genome Sequencing Center for Infectious Disease"/>
            <person name="Wu L."/>
            <person name="Ma J."/>
        </authorList>
    </citation>
    <scope>NUCLEOTIDE SEQUENCE [LARGE SCALE GENOMIC DNA]</scope>
    <source>
        <strain evidence="6">CCUG 62953</strain>
    </source>
</reference>
<dbReference type="PANTHER" id="PTHR30483">
    <property type="entry name" value="LEUCINE-SPECIFIC-BINDING PROTEIN"/>
    <property type="match status" value="1"/>
</dbReference>
<comment type="similarity">
    <text evidence="1">Belongs to the leucine-binding protein family.</text>
</comment>
<keyword evidence="6" id="KW-1185">Reference proteome</keyword>
<feature type="domain" description="Leucine-binding protein" evidence="4">
    <location>
        <begin position="44"/>
        <end position="412"/>
    </location>
</feature>
<evidence type="ECO:0000313" key="5">
    <source>
        <dbReference type="EMBL" id="MFD1342943.1"/>
    </source>
</evidence>
<accession>A0ABW3ZIV0</accession>
<keyword evidence="2" id="KW-0732">Signal</keyword>
<evidence type="ECO:0000259" key="4">
    <source>
        <dbReference type="Pfam" id="PF13458"/>
    </source>
</evidence>
<evidence type="ECO:0000313" key="6">
    <source>
        <dbReference type="Proteomes" id="UP001597135"/>
    </source>
</evidence>
<dbReference type="Proteomes" id="UP001597135">
    <property type="component" value="Unassembled WGS sequence"/>
</dbReference>
<evidence type="ECO:0000256" key="3">
    <source>
        <dbReference type="ARBA" id="ARBA00022970"/>
    </source>
</evidence>
<dbReference type="InterPro" id="IPR028082">
    <property type="entry name" value="Peripla_BP_I"/>
</dbReference>
<dbReference type="CDD" id="cd19987">
    <property type="entry name" value="PBP1_SBP-like"/>
    <property type="match status" value="1"/>
</dbReference>
<evidence type="ECO:0000256" key="1">
    <source>
        <dbReference type="ARBA" id="ARBA00010062"/>
    </source>
</evidence>
<dbReference type="PANTHER" id="PTHR30483:SF6">
    <property type="entry name" value="PERIPLASMIC BINDING PROTEIN OF ABC TRANSPORTER FOR NATURAL AMINO ACIDS"/>
    <property type="match status" value="1"/>
</dbReference>
<dbReference type="InterPro" id="IPR019546">
    <property type="entry name" value="TAT_signal_bac_arc"/>
</dbReference>
<dbReference type="NCBIfam" id="TIGR01409">
    <property type="entry name" value="TAT_signal_seq"/>
    <property type="match status" value="1"/>
</dbReference>
<dbReference type="Gene3D" id="3.40.50.2300">
    <property type="match status" value="2"/>
</dbReference>
<dbReference type="EMBL" id="JBHTMU010000016">
    <property type="protein sequence ID" value="MFD1342943.1"/>
    <property type="molecule type" value="Genomic_DNA"/>
</dbReference>
<dbReference type="SUPFAM" id="SSF53822">
    <property type="entry name" value="Periplasmic binding protein-like I"/>
    <property type="match status" value="1"/>
</dbReference>
<organism evidence="5 6">
    <name type="scientific">Litorisediminicola beolgyonensis</name>
    <dbReference type="NCBI Taxonomy" id="1173614"/>
    <lineage>
        <taxon>Bacteria</taxon>
        <taxon>Pseudomonadati</taxon>
        <taxon>Pseudomonadota</taxon>
        <taxon>Alphaproteobacteria</taxon>
        <taxon>Rhodobacterales</taxon>
        <taxon>Paracoccaceae</taxon>
        <taxon>Litorisediminicola</taxon>
    </lineage>
</organism>
<proteinExistence type="inferred from homology"/>
<protein>
    <submittedName>
        <fullName evidence="5">Substrate-binding protein</fullName>
    </submittedName>
</protein>
<evidence type="ECO:0000256" key="2">
    <source>
        <dbReference type="ARBA" id="ARBA00022729"/>
    </source>
</evidence>
<gene>
    <name evidence="5" type="ORF">ACFQ4E_10970</name>
</gene>
<sequence>MSMDRLTRRGVLKTGAVAGAGLALPTYLSAAQHEGFTNAPTGDTVTLGFNVPQTGPYADEGADELRAFELAVEHLNGGGDGGMMQTFSSSALDGTGILGKKVEFVTGDTQTKSDAARASAQSMIQKDSAVMISGGSSSGVAIAVQGLCQEAGVIFMAGLTHSNDTTGKDRKANGFRHFFNAYMSAAALAPVLEGLYGTDRKAYHLTADYTWGWSQQESIAAATEALGWQTVENVLTPLAQTDFSSYIAPVLNSGADVLVLNHYGGNMVNSLTNAVQFGLKEAQANGKQFEIVVPLYSELMARGAGQNIAGIPGSQSWDWKLENQLGERYKGTNAFVKSFGEKYGFPPSQAAHTCYAQTLLYADAVARAGSFNPCAVVEALEGYEFDGLGNGPTLYRAADHQCFKDVIVVRGKENPENEFDLVEIVEATPVEQVTYDSEHPMFAGGQLGSCNPGA</sequence>
<keyword evidence="3" id="KW-0029">Amino-acid transport</keyword>
<dbReference type="InterPro" id="IPR028081">
    <property type="entry name" value="Leu-bd"/>
</dbReference>
<comment type="caution">
    <text evidence="5">The sequence shown here is derived from an EMBL/GenBank/DDBJ whole genome shotgun (WGS) entry which is preliminary data.</text>
</comment>
<dbReference type="Pfam" id="PF13458">
    <property type="entry name" value="Peripla_BP_6"/>
    <property type="match status" value="1"/>
</dbReference>